<comment type="caution">
    <text evidence="1">The sequence shown here is derived from an EMBL/GenBank/DDBJ whole genome shotgun (WGS) entry which is preliminary data.</text>
</comment>
<protein>
    <submittedName>
        <fullName evidence="1">Uncharacterized protein</fullName>
    </submittedName>
</protein>
<name>A0ABR0BB09_9CRUS</name>
<accession>A0ABR0BB09</accession>
<sequence>MQTCSFYVVIVGRLKNPNGIRGEADCYPIVDDKSGNKKTKNQMVAEGITCGTELNNHSNKPGTKQENENNFCGCLL</sequence>
<reference evidence="1 2" key="1">
    <citation type="journal article" date="2023" name="Nucleic Acids Res.">
        <title>The hologenome of Daphnia magna reveals possible DNA methylation and microbiome-mediated evolution of the host genome.</title>
        <authorList>
            <person name="Chaturvedi A."/>
            <person name="Li X."/>
            <person name="Dhandapani V."/>
            <person name="Marshall H."/>
            <person name="Kissane S."/>
            <person name="Cuenca-Cambronero M."/>
            <person name="Asole G."/>
            <person name="Calvet F."/>
            <person name="Ruiz-Romero M."/>
            <person name="Marangio P."/>
            <person name="Guigo R."/>
            <person name="Rago D."/>
            <person name="Mirbahai L."/>
            <person name="Eastwood N."/>
            <person name="Colbourne J.K."/>
            <person name="Zhou J."/>
            <person name="Mallon E."/>
            <person name="Orsini L."/>
        </authorList>
    </citation>
    <scope>NUCLEOTIDE SEQUENCE [LARGE SCALE GENOMIC DNA]</scope>
    <source>
        <strain evidence="1">LRV0_1</strain>
    </source>
</reference>
<dbReference type="Proteomes" id="UP001234178">
    <property type="component" value="Unassembled WGS sequence"/>
</dbReference>
<evidence type="ECO:0000313" key="2">
    <source>
        <dbReference type="Proteomes" id="UP001234178"/>
    </source>
</evidence>
<evidence type="ECO:0000313" key="1">
    <source>
        <dbReference type="EMBL" id="KAK4045769.1"/>
    </source>
</evidence>
<keyword evidence="2" id="KW-1185">Reference proteome</keyword>
<organism evidence="1 2">
    <name type="scientific">Daphnia magna</name>
    <dbReference type="NCBI Taxonomy" id="35525"/>
    <lineage>
        <taxon>Eukaryota</taxon>
        <taxon>Metazoa</taxon>
        <taxon>Ecdysozoa</taxon>
        <taxon>Arthropoda</taxon>
        <taxon>Crustacea</taxon>
        <taxon>Branchiopoda</taxon>
        <taxon>Diplostraca</taxon>
        <taxon>Cladocera</taxon>
        <taxon>Anomopoda</taxon>
        <taxon>Daphniidae</taxon>
        <taxon>Daphnia</taxon>
    </lineage>
</organism>
<proteinExistence type="predicted"/>
<dbReference type="EMBL" id="JAOYFB010000061">
    <property type="protein sequence ID" value="KAK4045769.1"/>
    <property type="molecule type" value="Genomic_DNA"/>
</dbReference>
<gene>
    <name evidence="1" type="ORF">OUZ56_033733</name>
</gene>